<dbReference type="Proteomes" id="UP000887574">
    <property type="component" value="Unplaced"/>
</dbReference>
<organism evidence="7 8">
    <name type="scientific">Ditylenchus dipsaci</name>
    <dbReference type="NCBI Taxonomy" id="166011"/>
    <lineage>
        <taxon>Eukaryota</taxon>
        <taxon>Metazoa</taxon>
        <taxon>Ecdysozoa</taxon>
        <taxon>Nematoda</taxon>
        <taxon>Chromadorea</taxon>
        <taxon>Rhabditida</taxon>
        <taxon>Tylenchina</taxon>
        <taxon>Tylenchomorpha</taxon>
        <taxon>Sphaerularioidea</taxon>
        <taxon>Anguinidae</taxon>
        <taxon>Anguininae</taxon>
        <taxon>Ditylenchus</taxon>
    </lineage>
</organism>
<feature type="compositionally biased region" description="Polar residues" evidence="5">
    <location>
        <begin position="232"/>
        <end position="242"/>
    </location>
</feature>
<comment type="similarity">
    <text evidence="4">Belongs to the cyclin family.</text>
</comment>
<evidence type="ECO:0000256" key="2">
    <source>
        <dbReference type="ARBA" id="ARBA00023127"/>
    </source>
</evidence>
<dbReference type="WBParaSite" id="jg24989">
    <property type="protein sequence ID" value="jg24989"/>
    <property type="gene ID" value="jg24989"/>
</dbReference>
<dbReference type="Pfam" id="PF00134">
    <property type="entry name" value="Cyclin_N"/>
    <property type="match status" value="1"/>
</dbReference>
<dbReference type="InterPro" id="IPR013763">
    <property type="entry name" value="Cyclin-like_dom"/>
</dbReference>
<evidence type="ECO:0000256" key="1">
    <source>
        <dbReference type="ARBA" id="ARBA00022618"/>
    </source>
</evidence>
<evidence type="ECO:0000313" key="7">
    <source>
        <dbReference type="Proteomes" id="UP000887574"/>
    </source>
</evidence>
<dbReference type="InterPro" id="IPR006671">
    <property type="entry name" value="Cyclin_N"/>
</dbReference>
<accession>A0A915DZ37</accession>
<dbReference type="SUPFAM" id="SSF47954">
    <property type="entry name" value="Cyclin-like"/>
    <property type="match status" value="2"/>
</dbReference>
<dbReference type="GO" id="GO:0051301">
    <property type="term" value="P:cell division"/>
    <property type="evidence" value="ECO:0007669"/>
    <property type="project" value="UniProtKB-KW"/>
</dbReference>
<reference evidence="8" key="1">
    <citation type="submission" date="2022-11" db="UniProtKB">
        <authorList>
            <consortium name="WormBaseParasite"/>
        </authorList>
    </citation>
    <scope>IDENTIFICATION</scope>
</reference>
<keyword evidence="7" id="KW-1185">Reference proteome</keyword>
<feature type="region of interest" description="Disordered" evidence="5">
    <location>
        <begin position="170"/>
        <end position="242"/>
    </location>
</feature>
<protein>
    <submittedName>
        <fullName evidence="8">Cyclin N-terminal domain-containing protein</fullName>
    </submittedName>
</protein>
<evidence type="ECO:0000256" key="4">
    <source>
        <dbReference type="RuleBase" id="RU000383"/>
    </source>
</evidence>
<dbReference type="Gene3D" id="1.10.472.10">
    <property type="entry name" value="Cyclin-like"/>
    <property type="match status" value="1"/>
</dbReference>
<evidence type="ECO:0000256" key="3">
    <source>
        <dbReference type="ARBA" id="ARBA00023306"/>
    </source>
</evidence>
<feature type="domain" description="Cyclin-like" evidence="6">
    <location>
        <begin position="53"/>
        <end position="138"/>
    </location>
</feature>
<keyword evidence="3" id="KW-0131">Cell cycle</keyword>
<feature type="compositionally biased region" description="Polar residues" evidence="5">
    <location>
        <begin position="185"/>
        <end position="197"/>
    </location>
</feature>
<dbReference type="InterPro" id="IPR039361">
    <property type="entry name" value="Cyclin"/>
</dbReference>
<dbReference type="AlphaFoldDB" id="A0A915DZ37"/>
<dbReference type="PROSITE" id="PS00292">
    <property type="entry name" value="CYCLINS"/>
    <property type="match status" value="1"/>
</dbReference>
<sequence>MRATPPQLDSSDLGSPRKVWALLCNKDDKFRRDPKFFERHPKLKKDMRSMLIEWLMEVCSDRKLHRETFHLCIDYLDRYLEKTKRVDPSNLQLIASSCLVIASKMEEIYPPKIKEIAEYTDGCCSEEHIRDMEEVLLQILDWNCQPITSIHWLALYLQLMSTCDVTPEVCSKPNAPKRQSRVPLSPTNSYCAQSNRDVSNRETTSRNANQSPSRVLHLQDSNNDDMFDENRSPVNNDQLDADTTGTNMLEMSYVGYTSYSEGHVYPDQRCTVPKLMRDEFVRLAMILDLVILDVESMGFKYSELAAAVVSCCYEPEHLIHQVTGFRANQLVKVCRFVEPFVRYCENLEPAGVILPHFADVHREDCHNIQIHIDKSLDHVREIKRIRIANEATRKEEEQSAFRTRKRKLIEYP</sequence>
<keyword evidence="1" id="KW-0132">Cell division</keyword>
<proteinExistence type="inferred from homology"/>
<dbReference type="SMART" id="SM00385">
    <property type="entry name" value="CYCLIN"/>
    <property type="match status" value="1"/>
</dbReference>
<dbReference type="FunFam" id="1.10.472.10:FF:000001">
    <property type="entry name" value="G2/mitotic-specific cyclin"/>
    <property type="match status" value="1"/>
</dbReference>
<keyword evidence="2 4" id="KW-0195">Cyclin</keyword>
<dbReference type="InterPro" id="IPR036915">
    <property type="entry name" value="Cyclin-like_sf"/>
</dbReference>
<dbReference type="PANTHER" id="PTHR10177">
    <property type="entry name" value="CYCLINS"/>
    <property type="match status" value="1"/>
</dbReference>
<evidence type="ECO:0000256" key="5">
    <source>
        <dbReference type="SAM" id="MobiDB-lite"/>
    </source>
</evidence>
<dbReference type="GO" id="GO:0000278">
    <property type="term" value="P:mitotic cell cycle"/>
    <property type="evidence" value="ECO:0007669"/>
    <property type="project" value="UniProtKB-ARBA"/>
</dbReference>
<dbReference type="InterPro" id="IPR048258">
    <property type="entry name" value="Cyclins_cyclin-box"/>
</dbReference>
<evidence type="ECO:0000313" key="8">
    <source>
        <dbReference type="WBParaSite" id="jg24989"/>
    </source>
</evidence>
<name>A0A915DZ37_9BILA</name>
<evidence type="ECO:0000259" key="6">
    <source>
        <dbReference type="SMART" id="SM00385"/>
    </source>
</evidence>